<gene>
    <name evidence="15" type="ORF">E2986_08417</name>
</gene>
<dbReference type="FunFam" id="2.40.10.10:FF:000077">
    <property type="entry name" value="Predicted protein"/>
    <property type="match status" value="3"/>
</dbReference>
<comment type="caution">
    <text evidence="15">The sequence shown here is derived from an EMBL/GenBank/DDBJ whole genome shotgun (WGS) entry which is preliminary data.</text>
</comment>
<dbReference type="InterPro" id="IPR009003">
    <property type="entry name" value="Peptidase_S1_PA"/>
</dbReference>
<keyword evidence="16" id="KW-1185">Reference proteome</keyword>
<dbReference type="InterPro" id="IPR033116">
    <property type="entry name" value="TRYPSIN_SER"/>
</dbReference>
<dbReference type="InterPro" id="IPR050430">
    <property type="entry name" value="Peptidase_S1"/>
</dbReference>
<evidence type="ECO:0000256" key="8">
    <source>
        <dbReference type="ARBA" id="ARBA00023157"/>
    </source>
</evidence>
<dbReference type="GO" id="GO:0004252">
    <property type="term" value="F:serine-type endopeptidase activity"/>
    <property type="evidence" value="ECO:0007669"/>
    <property type="project" value="UniProtKB-EC"/>
</dbReference>
<dbReference type="InterPro" id="IPR018114">
    <property type="entry name" value="TRYPSIN_HIS"/>
</dbReference>
<evidence type="ECO:0000313" key="16">
    <source>
        <dbReference type="Proteomes" id="UP000655588"/>
    </source>
</evidence>
<dbReference type="PRINTS" id="PR00722">
    <property type="entry name" value="CHYMOTRYPSIN"/>
</dbReference>
<dbReference type="PANTHER" id="PTHR24276">
    <property type="entry name" value="POLYSERASE-RELATED"/>
    <property type="match status" value="1"/>
</dbReference>
<reference evidence="15" key="1">
    <citation type="submission" date="2019-11" db="EMBL/GenBank/DDBJ databases">
        <title>The nuclear and mitochondrial genomes of Frieseomelitta varia - a highly eusocial stingless bee (Meliponini) with a permanently sterile worker caste.</title>
        <authorList>
            <person name="Freitas F.C.P."/>
            <person name="Lourenco A.P."/>
            <person name="Nunes F.M.F."/>
            <person name="Paschoal A.R."/>
            <person name="Abreu F.C.P."/>
            <person name="Barbin F.O."/>
            <person name="Bataglia L."/>
            <person name="Cardoso-Junior C.A.M."/>
            <person name="Cervoni M.S."/>
            <person name="Silva S.R."/>
            <person name="Dalarmi F."/>
            <person name="Del Lama M.A."/>
            <person name="Depintor T.S."/>
            <person name="Ferreira K.M."/>
            <person name="Goria P.S."/>
            <person name="Jaskot M.C."/>
            <person name="Lago D.C."/>
            <person name="Luna-Lucena D."/>
            <person name="Moda L.M."/>
            <person name="Nascimento L."/>
            <person name="Pedrino M."/>
            <person name="Rabico F.O."/>
            <person name="Sanches F.C."/>
            <person name="Santos D.E."/>
            <person name="Santos C.G."/>
            <person name="Vieira J."/>
            <person name="Lopes T.F."/>
            <person name="Barchuk A.R."/>
            <person name="Hartfelder K."/>
            <person name="Simoes Z.L.P."/>
            <person name="Bitondi M.M.G."/>
            <person name="Pinheiro D.G."/>
        </authorList>
    </citation>
    <scope>NUCLEOTIDE SEQUENCE</scope>
    <source>
        <strain evidence="15">USP_RPSP 00005682</strain>
        <tissue evidence="15">Whole individual</tissue>
    </source>
</reference>
<dbReference type="Pfam" id="PF00089">
    <property type="entry name" value="Trypsin"/>
    <property type="match status" value="3"/>
</dbReference>
<keyword evidence="7" id="KW-0865">Zymogen</keyword>
<keyword evidence="8" id="KW-1015">Disulfide bond</keyword>
<sequence length="862" mass="92417">MHKLIVLLALVALAAGKFFEHFRESYNGALSAINIAKILLAASDEKLQQILLRIETAGSCYCQILRDNLQRNVAILGRKILSTCVAQEVNAKLSHDINTNDRKKENIFKRNLRLSGTPINQTVNDLIQRMDGRIVGGEETNIYAVPYQVSLRVSGRHICGGSIIARNWVVTAAHCSTYSSNQYQVHAGSTNVNDGGSLHRVEQIIRHENYGNRGIPVNDIALFRLAEPLQLDSSRRAVSLNQAGVSSLVGKYGLVTGWGTTQESSSNIPRVLRKVSVPIVSMESCRQAYRSVGWIPDGEICAGFTNGGKDSCQGDSGGPFVVDGNLVGVVSWGKGCAVPNYPGVYTEVAHYRQWIRQHSDEDGDEDEGEDEPIINETGNANGTVDYEIERMDGRIIGGEATTIYAAPYQVSMQENGRHFCGGSIISKYWVLTAGHCATPANANKYRIRAGSTTVHSGGSLHQVKKVIRHKSYSRTNGVPKNDIALLRIKGSFKLDKSRKPVPLFNGKSSSLNGKHALVTGWGTTKTGHPETLHKVTVPMVSTGSCKKSYHDHGGLPKGEICAGVEKGGKDSCQGDSGGPLVVGGKLVGIVSWGKGCGTPHYPGVYTDVAYYPNPFLRPALNPLSPTGQIVGGTDVKIEEVPHQVLLQALGFGFCGGSIISEQWVVTAGHCMSYPADWITVVAGTTTKSSGGSSHKVEEIIVHEKYVTNMYGVPENDVAVLRVKTPFRLDKTRQPIKIFKQNEESVAGIRATITGWGATREGGSTSDVLQSVDVPIVSKSSCNDAYKSYGGLPAGQICAAVPNGGKDACQGDSGGPMTIGGRLAGLVSWGYGCARAGYPGVHTEVAAFSDWIVSKTGVKPRNV</sequence>
<evidence type="ECO:0000259" key="14">
    <source>
        <dbReference type="PROSITE" id="PS50240"/>
    </source>
</evidence>
<dbReference type="Gene3D" id="2.40.10.10">
    <property type="entry name" value="Trypsin-like serine proteases"/>
    <property type="match status" value="4"/>
</dbReference>
<evidence type="ECO:0000256" key="5">
    <source>
        <dbReference type="ARBA" id="ARBA00022801"/>
    </source>
</evidence>
<protein>
    <recommendedName>
        <fullName evidence="10">trypsin</fullName>
        <ecNumber evidence="10">3.4.21.4</ecNumber>
    </recommendedName>
</protein>
<evidence type="ECO:0000313" key="15">
    <source>
        <dbReference type="EMBL" id="KAF3423214.1"/>
    </source>
</evidence>
<evidence type="ECO:0000256" key="10">
    <source>
        <dbReference type="ARBA" id="ARBA00038868"/>
    </source>
</evidence>
<dbReference type="AlphaFoldDB" id="A0A833R7S6"/>
<keyword evidence="6 11" id="KW-0720">Serine protease</keyword>
<keyword evidence="5 11" id="KW-0378">Hydrolase</keyword>
<dbReference type="CDD" id="cd00190">
    <property type="entry name" value="Tryp_SPc"/>
    <property type="match status" value="3"/>
</dbReference>
<evidence type="ECO:0000256" key="12">
    <source>
        <dbReference type="SAM" id="MobiDB-lite"/>
    </source>
</evidence>
<keyword evidence="3 13" id="KW-0732">Signal</keyword>
<dbReference type="GO" id="GO:0007586">
    <property type="term" value="P:digestion"/>
    <property type="evidence" value="ECO:0007669"/>
    <property type="project" value="UniProtKB-KW"/>
</dbReference>
<evidence type="ECO:0000256" key="1">
    <source>
        <dbReference type="ARBA" id="ARBA00007664"/>
    </source>
</evidence>
<feature type="compositionally biased region" description="Acidic residues" evidence="12">
    <location>
        <begin position="361"/>
        <end position="373"/>
    </location>
</feature>
<dbReference type="PROSITE" id="PS00134">
    <property type="entry name" value="TRYPSIN_HIS"/>
    <property type="match status" value="2"/>
</dbReference>
<feature type="signal peptide" evidence="13">
    <location>
        <begin position="1"/>
        <end position="16"/>
    </location>
</feature>
<feature type="region of interest" description="Disordered" evidence="12">
    <location>
        <begin position="359"/>
        <end position="379"/>
    </location>
</feature>
<evidence type="ECO:0000256" key="9">
    <source>
        <dbReference type="ARBA" id="ARBA00036320"/>
    </source>
</evidence>
<comment type="catalytic activity">
    <reaction evidence="9">
        <text>Preferential cleavage: Arg-|-Xaa, Lys-|-Xaa.</text>
        <dbReference type="EC" id="3.4.21.4"/>
    </reaction>
</comment>
<dbReference type="PROSITE" id="PS00135">
    <property type="entry name" value="TRYPSIN_SER"/>
    <property type="match status" value="2"/>
</dbReference>
<name>A0A833R7S6_9HYME</name>
<dbReference type="PANTHER" id="PTHR24276:SF97">
    <property type="entry name" value="GH13245P2-RELATED"/>
    <property type="match status" value="1"/>
</dbReference>
<evidence type="ECO:0000256" key="11">
    <source>
        <dbReference type="RuleBase" id="RU363034"/>
    </source>
</evidence>
<evidence type="ECO:0000256" key="4">
    <source>
        <dbReference type="ARBA" id="ARBA00022757"/>
    </source>
</evidence>
<dbReference type="InterPro" id="IPR001254">
    <property type="entry name" value="Trypsin_dom"/>
</dbReference>
<dbReference type="PROSITE" id="PS50240">
    <property type="entry name" value="TRYPSIN_DOM"/>
    <property type="match status" value="3"/>
</dbReference>
<keyword evidence="2 11" id="KW-0645">Protease</keyword>
<evidence type="ECO:0000256" key="7">
    <source>
        <dbReference type="ARBA" id="ARBA00023145"/>
    </source>
</evidence>
<feature type="domain" description="Peptidase S1" evidence="14">
    <location>
        <begin position="395"/>
        <end position="621"/>
    </location>
</feature>
<dbReference type="Proteomes" id="UP000655588">
    <property type="component" value="Unassembled WGS sequence"/>
</dbReference>
<dbReference type="GO" id="GO:0006508">
    <property type="term" value="P:proteolysis"/>
    <property type="evidence" value="ECO:0007669"/>
    <property type="project" value="UniProtKB-KW"/>
</dbReference>
<proteinExistence type="inferred from homology"/>
<evidence type="ECO:0000256" key="3">
    <source>
        <dbReference type="ARBA" id="ARBA00022729"/>
    </source>
</evidence>
<organism evidence="15 16">
    <name type="scientific">Frieseomelitta varia</name>
    <dbReference type="NCBI Taxonomy" id="561572"/>
    <lineage>
        <taxon>Eukaryota</taxon>
        <taxon>Metazoa</taxon>
        <taxon>Ecdysozoa</taxon>
        <taxon>Arthropoda</taxon>
        <taxon>Hexapoda</taxon>
        <taxon>Insecta</taxon>
        <taxon>Pterygota</taxon>
        <taxon>Neoptera</taxon>
        <taxon>Endopterygota</taxon>
        <taxon>Hymenoptera</taxon>
        <taxon>Apocrita</taxon>
        <taxon>Aculeata</taxon>
        <taxon>Apoidea</taxon>
        <taxon>Anthophila</taxon>
        <taxon>Apidae</taxon>
        <taxon>Frieseomelitta</taxon>
    </lineage>
</organism>
<keyword evidence="4" id="KW-0222">Digestion</keyword>
<dbReference type="SMART" id="SM00020">
    <property type="entry name" value="Tryp_SPc"/>
    <property type="match status" value="3"/>
</dbReference>
<feature type="domain" description="Peptidase S1" evidence="14">
    <location>
        <begin position="629"/>
        <end position="856"/>
    </location>
</feature>
<evidence type="ECO:0000256" key="2">
    <source>
        <dbReference type="ARBA" id="ARBA00022670"/>
    </source>
</evidence>
<comment type="similarity">
    <text evidence="1">Belongs to the peptidase S1 family.</text>
</comment>
<dbReference type="SUPFAM" id="SSF50494">
    <property type="entry name" value="Trypsin-like serine proteases"/>
    <property type="match status" value="3"/>
</dbReference>
<dbReference type="EMBL" id="WNWW01000580">
    <property type="protein sequence ID" value="KAF3423214.1"/>
    <property type="molecule type" value="Genomic_DNA"/>
</dbReference>
<accession>A0A833R7S6</accession>
<dbReference type="InterPro" id="IPR043504">
    <property type="entry name" value="Peptidase_S1_PA_chymotrypsin"/>
</dbReference>
<dbReference type="EC" id="3.4.21.4" evidence="10"/>
<feature type="chain" id="PRO_5032305899" description="trypsin" evidence="13">
    <location>
        <begin position="17"/>
        <end position="862"/>
    </location>
</feature>
<evidence type="ECO:0000256" key="6">
    <source>
        <dbReference type="ARBA" id="ARBA00022825"/>
    </source>
</evidence>
<evidence type="ECO:0000256" key="13">
    <source>
        <dbReference type="SAM" id="SignalP"/>
    </source>
</evidence>
<dbReference type="InterPro" id="IPR001314">
    <property type="entry name" value="Peptidase_S1A"/>
</dbReference>
<feature type="domain" description="Peptidase S1" evidence="14">
    <location>
        <begin position="134"/>
        <end position="360"/>
    </location>
</feature>